<keyword evidence="3" id="KW-1185">Reference proteome</keyword>
<sequence>MPPVKEVSEILTSEKPGSNFTTAPCLGSSPSAFAAAVPPSPTVYRERLTTAFHPGKRTGL</sequence>
<name>A0ABR1SAW3_9PEZI</name>
<evidence type="ECO:0000256" key="1">
    <source>
        <dbReference type="SAM" id="MobiDB-lite"/>
    </source>
</evidence>
<accession>A0ABR1SAW3</accession>
<evidence type="ECO:0000313" key="3">
    <source>
        <dbReference type="Proteomes" id="UP001396898"/>
    </source>
</evidence>
<feature type="region of interest" description="Disordered" evidence="1">
    <location>
        <begin position="1"/>
        <end position="23"/>
    </location>
</feature>
<dbReference type="EMBL" id="JAQQWI010000007">
    <property type="protein sequence ID" value="KAK8028945.1"/>
    <property type="molecule type" value="Genomic_DNA"/>
</dbReference>
<comment type="caution">
    <text evidence="2">The sequence shown here is derived from an EMBL/GenBank/DDBJ whole genome shotgun (WGS) entry which is preliminary data.</text>
</comment>
<proteinExistence type="predicted"/>
<organism evidence="2 3">
    <name type="scientific">Apiospora marii</name>
    <dbReference type="NCBI Taxonomy" id="335849"/>
    <lineage>
        <taxon>Eukaryota</taxon>
        <taxon>Fungi</taxon>
        <taxon>Dikarya</taxon>
        <taxon>Ascomycota</taxon>
        <taxon>Pezizomycotina</taxon>
        <taxon>Sordariomycetes</taxon>
        <taxon>Xylariomycetidae</taxon>
        <taxon>Amphisphaeriales</taxon>
        <taxon>Apiosporaceae</taxon>
        <taxon>Apiospora</taxon>
    </lineage>
</organism>
<protein>
    <submittedName>
        <fullName evidence="2">Uncharacterized protein</fullName>
    </submittedName>
</protein>
<gene>
    <name evidence="2" type="ORF">PG991_006001</name>
</gene>
<evidence type="ECO:0000313" key="2">
    <source>
        <dbReference type="EMBL" id="KAK8028945.1"/>
    </source>
</evidence>
<reference evidence="2 3" key="1">
    <citation type="submission" date="2023-01" db="EMBL/GenBank/DDBJ databases">
        <title>Analysis of 21 Apiospora genomes using comparative genomics revels a genus with tremendous synthesis potential of carbohydrate active enzymes and secondary metabolites.</title>
        <authorList>
            <person name="Sorensen T."/>
        </authorList>
    </citation>
    <scope>NUCLEOTIDE SEQUENCE [LARGE SCALE GENOMIC DNA]</scope>
    <source>
        <strain evidence="2 3">CBS 20057</strain>
    </source>
</reference>
<dbReference type="Proteomes" id="UP001396898">
    <property type="component" value="Unassembled WGS sequence"/>
</dbReference>